<evidence type="ECO:0000313" key="4">
    <source>
        <dbReference type="EMBL" id="CAB3369344.1"/>
    </source>
</evidence>
<dbReference type="PANTHER" id="PTHR46190:SF1">
    <property type="entry name" value="SI:CH211-201H21.5"/>
    <property type="match status" value="1"/>
</dbReference>
<evidence type="ECO:0000256" key="1">
    <source>
        <dbReference type="ARBA" id="ARBA00009176"/>
    </source>
</evidence>
<dbReference type="PANTHER" id="PTHR46190">
    <property type="entry name" value="SI:CH211-201H21.5-RELATED"/>
    <property type="match status" value="1"/>
</dbReference>
<keyword evidence="5" id="KW-1185">Reference proteome</keyword>
<evidence type="ECO:0000256" key="2">
    <source>
        <dbReference type="SAM" id="SignalP"/>
    </source>
</evidence>
<comment type="similarity">
    <text evidence="1">Belongs to the IUNH family.</text>
</comment>
<gene>
    <name evidence="4" type="ORF">CLODIP_2_CD05650</name>
</gene>
<name>A0A8S1CCD8_9INSE</name>
<feature type="signal peptide" evidence="2">
    <location>
        <begin position="1"/>
        <end position="25"/>
    </location>
</feature>
<reference evidence="4 5" key="1">
    <citation type="submission" date="2020-04" db="EMBL/GenBank/DDBJ databases">
        <authorList>
            <person name="Alioto T."/>
            <person name="Alioto T."/>
            <person name="Gomez Garrido J."/>
        </authorList>
    </citation>
    <scope>NUCLEOTIDE SEQUENCE [LARGE SCALE GENOMIC DNA]</scope>
</reference>
<evidence type="ECO:0000259" key="3">
    <source>
        <dbReference type="Pfam" id="PF01156"/>
    </source>
</evidence>
<dbReference type="InterPro" id="IPR036452">
    <property type="entry name" value="Ribo_hydro-like"/>
</dbReference>
<proteinExistence type="inferred from homology"/>
<dbReference type="InterPro" id="IPR001910">
    <property type="entry name" value="Inosine/uridine_hydrolase_dom"/>
</dbReference>
<dbReference type="EMBL" id="CADEPI010000044">
    <property type="protein sequence ID" value="CAB3369344.1"/>
    <property type="molecule type" value="Genomic_DNA"/>
</dbReference>
<protein>
    <recommendedName>
        <fullName evidence="3">Inosine/uridine-preferring nucleoside hydrolase domain-containing protein</fullName>
    </recommendedName>
</protein>
<sequence length="358" mass="39186">MAQRIAWLLAILLSIFISGFIVVDGQTGRAKVIVDTDAGVDDAFALAMLLEADRRLEIEIIAVTTVLGNTGVRNVSRNVLKVLQTANRLDIPVYEGAAFSLELTNNNDSYFGYDGFGDIEYPNPPGDEYLQSTPAVVGLLELTKTHSGEINLLMLGPLTNYALAVRTVPDFPSRLESVWVLGGSMIGMGNMAPGVEFNFWVDPLAAFITLSPPVHTASLVQLVPLETTLEAPTTDWRVNVLGKLPGSMMALLNAIEQNFWQRSDKWVCSDLVLAAVFLQRPLITKTRPSFIGVEVHGLHLSGATFVDYNEPSANEPNVEAIQAFDLGAYMSNLLDYFDQSKHTIGYHSSNNNVIVERL</sequence>
<feature type="chain" id="PRO_5035717915" description="Inosine/uridine-preferring nucleoside hydrolase domain-containing protein" evidence="2">
    <location>
        <begin position="26"/>
        <end position="358"/>
    </location>
</feature>
<dbReference type="OrthoDB" id="432381at2759"/>
<dbReference type="AlphaFoldDB" id="A0A8S1CCD8"/>
<dbReference type="GO" id="GO:0016799">
    <property type="term" value="F:hydrolase activity, hydrolyzing N-glycosyl compounds"/>
    <property type="evidence" value="ECO:0007669"/>
    <property type="project" value="InterPro"/>
</dbReference>
<dbReference type="Pfam" id="PF01156">
    <property type="entry name" value="IU_nuc_hydro"/>
    <property type="match status" value="1"/>
</dbReference>
<accession>A0A8S1CCD8</accession>
<dbReference type="Gene3D" id="3.90.245.10">
    <property type="entry name" value="Ribonucleoside hydrolase-like"/>
    <property type="match status" value="1"/>
</dbReference>
<dbReference type="Proteomes" id="UP000494165">
    <property type="component" value="Unassembled WGS sequence"/>
</dbReference>
<comment type="caution">
    <text evidence="4">The sequence shown here is derived from an EMBL/GenBank/DDBJ whole genome shotgun (WGS) entry which is preliminary data.</text>
</comment>
<organism evidence="4 5">
    <name type="scientific">Cloeon dipterum</name>
    <dbReference type="NCBI Taxonomy" id="197152"/>
    <lineage>
        <taxon>Eukaryota</taxon>
        <taxon>Metazoa</taxon>
        <taxon>Ecdysozoa</taxon>
        <taxon>Arthropoda</taxon>
        <taxon>Hexapoda</taxon>
        <taxon>Insecta</taxon>
        <taxon>Pterygota</taxon>
        <taxon>Palaeoptera</taxon>
        <taxon>Ephemeroptera</taxon>
        <taxon>Pisciforma</taxon>
        <taxon>Baetidae</taxon>
        <taxon>Cloeon</taxon>
    </lineage>
</organism>
<dbReference type="InterPro" id="IPR052775">
    <property type="entry name" value="IUN_hydrolase"/>
</dbReference>
<dbReference type="SUPFAM" id="SSF53590">
    <property type="entry name" value="Nucleoside hydrolase"/>
    <property type="match status" value="1"/>
</dbReference>
<evidence type="ECO:0000313" key="5">
    <source>
        <dbReference type="Proteomes" id="UP000494165"/>
    </source>
</evidence>
<feature type="domain" description="Inosine/uridine-preferring nucleoside hydrolase" evidence="3">
    <location>
        <begin position="32"/>
        <end position="329"/>
    </location>
</feature>
<keyword evidence="2" id="KW-0732">Signal</keyword>